<dbReference type="EMBL" id="CAJPIZ010027820">
    <property type="protein sequence ID" value="CAG2119331.1"/>
    <property type="molecule type" value="Genomic_DNA"/>
</dbReference>
<proteinExistence type="predicted"/>
<accession>A0A7R9QEB9</accession>
<dbReference type="InterPro" id="IPR011013">
    <property type="entry name" value="Gal_mutarotase_sf_dom"/>
</dbReference>
<dbReference type="Pfam" id="PF09261">
    <property type="entry name" value="Alpha-mann_mid"/>
    <property type="match status" value="1"/>
</dbReference>
<dbReference type="SUPFAM" id="SSF74650">
    <property type="entry name" value="Galactose mutarotase-like"/>
    <property type="match status" value="1"/>
</dbReference>
<dbReference type="Gene3D" id="1.20.1270.50">
    <property type="entry name" value="Glycoside hydrolase family 38, central domain"/>
    <property type="match status" value="1"/>
</dbReference>
<dbReference type="GO" id="GO:0030246">
    <property type="term" value="F:carbohydrate binding"/>
    <property type="evidence" value="ECO:0007669"/>
    <property type="project" value="InterPro"/>
</dbReference>
<protein>
    <recommendedName>
        <fullName evidence="3">Glycoside hydrolase family 38 central domain-containing protein</fullName>
    </recommendedName>
</protein>
<dbReference type="AlphaFoldDB" id="A0A7R9QEB9"/>
<dbReference type="PANTHER" id="PTHR11607:SF3">
    <property type="entry name" value="LYSOSOMAL ALPHA-MANNOSIDASE"/>
    <property type="match status" value="1"/>
</dbReference>
<reference evidence="4" key="1">
    <citation type="submission" date="2020-11" db="EMBL/GenBank/DDBJ databases">
        <authorList>
            <person name="Tran Van P."/>
        </authorList>
    </citation>
    <scope>NUCLEOTIDE SEQUENCE</scope>
</reference>
<keyword evidence="5" id="KW-1185">Reference proteome</keyword>
<dbReference type="InterPro" id="IPR015341">
    <property type="entry name" value="Glyco_hydro_38_cen"/>
</dbReference>
<feature type="domain" description="Glycoside hydrolase family 38 central" evidence="3">
    <location>
        <begin position="46"/>
        <end position="122"/>
    </location>
</feature>
<feature type="non-terminal residue" evidence="4">
    <location>
        <position position="1"/>
    </location>
</feature>
<dbReference type="GO" id="GO:0005764">
    <property type="term" value="C:lysosome"/>
    <property type="evidence" value="ECO:0007669"/>
    <property type="project" value="TreeGrafter"/>
</dbReference>
<dbReference type="GO" id="GO:0004559">
    <property type="term" value="F:alpha-mannosidase activity"/>
    <property type="evidence" value="ECO:0007669"/>
    <property type="project" value="InterPro"/>
</dbReference>
<dbReference type="Proteomes" id="UP000759131">
    <property type="component" value="Unassembled WGS sequence"/>
</dbReference>
<dbReference type="Gene3D" id="2.60.40.1180">
    <property type="entry name" value="Golgi alpha-mannosidase II"/>
    <property type="match status" value="1"/>
</dbReference>
<evidence type="ECO:0000313" key="5">
    <source>
        <dbReference type="Proteomes" id="UP000759131"/>
    </source>
</evidence>
<dbReference type="InterPro" id="IPR037094">
    <property type="entry name" value="Glyco_hydro_38_cen_sf"/>
</dbReference>
<dbReference type="EMBL" id="OC882395">
    <property type="protein sequence ID" value="CAD7642736.1"/>
    <property type="molecule type" value="Genomic_DNA"/>
</dbReference>
<feature type="non-terminal residue" evidence="4">
    <location>
        <position position="233"/>
    </location>
</feature>
<dbReference type="InterPro" id="IPR050843">
    <property type="entry name" value="Glycosyl_Hydrlase_38"/>
</dbReference>
<evidence type="ECO:0000259" key="3">
    <source>
        <dbReference type="SMART" id="SM00872"/>
    </source>
</evidence>
<evidence type="ECO:0000256" key="2">
    <source>
        <dbReference type="ARBA" id="ARBA00022801"/>
    </source>
</evidence>
<keyword evidence="1" id="KW-0479">Metal-binding</keyword>
<keyword evidence="2" id="KW-0378">Hydrolase</keyword>
<evidence type="ECO:0000313" key="4">
    <source>
        <dbReference type="EMBL" id="CAD7642736.1"/>
    </source>
</evidence>
<organism evidence="4">
    <name type="scientific">Medioppia subpectinata</name>
    <dbReference type="NCBI Taxonomy" id="1979941"/>
    <lineage>
        <taxon>Eukaryota</taxon>
        <taxon>Metazoa</taxon>
        <taxon>Ecdysozoa</taxon>
        <taxon>Arthropoda</taxon>
        <taxon>Chelicerata</taxon>
        <taxon>Arachnida</taxon>
        <taxon>Acari</taxon>
        <taxon>Acariformes</taxon>
        <taxon>Sarcoptiformes</taxon>
        <taxon>Oribatida</taxon>
        <taxon>Brachypylina</taxon>
        <taxon>Oppioidea</taxon>
        <taxon>Oppiidae</taxon>
        <taxon>Medioppia</taxon>
    </lineage>
</organism>
<dbReference type="GO" id="GO:0006013">
    <property type="term" value="P:mannose metabolic process"/>
    <property type="evidence" value="ECO:0007669"/>
    <property type="project" value="InterPro"/>
</dbReference>
<dbReference type="SUPFAM" id="SSF88688">
    <property type="entry name" value="Families 57/38 glycoside transferase middle domain"/>
    <property type="match status" value="1"/>
</dbReference>
<evidence type="ECO:0000256" key="1">
    <source>
        <dbReference type="ARBA" id="ARBA00022723"/>
    </source>
</evidence>
<name>A0A7R9QEB9_9ACAR</name>
<dbReference type="InterPro" id="IPR013780">
    <property type="entry name" value="Glyco_hydro_b"/>
</dbReference>
<sequence>NEINETNLVAKVTDFVRVARDWDRAYGHSGHGGVGYEERAAVDYFNYWVGYYSNRPALKYNNRINNNLLQASKQLEVLAQLDPKKTRVLLDEARNEQAVLTHHDAITGTSPQTTADEYASRMASGYEASVRVVRQAYSYLQSPDVTKQVSVRQVFCSTLNITDCLITETEEKVSVTVYNPIARPVDEYVRVPVVDGVYRVFNANGRNVLRVALLPVSEAVRQLPERKGSVGTH</sequence>
<dbReference type="InterPro" id="IPR028995">
    <property type="entry name" value="Glyco_hydro_57/38_cen_sf"/>
</dbReference>
<dbReference type="OrthoDB" id="10261055at2759"/>
<dbReference type="SMART" id="SM00872">
    <property type="entry name" value="Alpha-mann_mid"/>
    <property type="match status" value="1"/>
</dbReference>
<dbReference type="GO" id="GO:0046872">
    <property type="term" value="F:metal ion binding"/>
    <property type="evidence" value="ECO:0007669"/>
    <property type="project" value="UniProtKB-KW"/>
</dbReference>
<gene>
    <name evidence="4" type="ORF">OSB1V03_LOCUS19280</name>
</gene>
<dbReference type="PANTHER" id="PTHR11607">
    <property type="entry name" value="ALPHA-MANNOSIDASE"/>
    <property type="match status" value="1"/>
</dbReference>